<sequence length="65" mass="7305">MGSHKILAVLDKLDTHNIIPSLISGGCTSLIQSLKVAINKLFKEILYDFTNTAIFESESTEEFYR</sequence>
<keyword evidence="2" id="KW-1185">Reference proteome</keyword>
<protein>
    <recommendedName>
        <fullName evidence="3">DDE-1 domain-containing protein</fullName>
    </recommendedName>
</protein>
<accession>A0A3N4JBG2</accession>
<evidence type="ECO:0000313" key="2">
    <source>
        <dbReference type="Proteomes" id="UP000276215"/>
    </source>
</evidence>
<reference evidence="1 2" key="1">
    <citation type="journal article" date="2018" name="Nat. Ecol. Evol.">
        <title>Pezizomycetes genomes reveal the molecular basis of ectomycorrhizal truffle lifestyle.</title>
        <authorList>
            <person name="Murat C."/>
            <person name="Payen T."/>
            <person name="Noel B."/>
            <person name="Kuo A."/>
            <person name="Morin E."/>
            <person name="Chen J."/>
            <person name="Kohler A."/>
            <person name="Krizsan K."/>
            <person name="Balestrini R."/>
            <person name="Da Silva C."/>
            <person name="Montanini B."/>
            <person name="Hainaut M."/>
            <person name="Levati E."/>
            <person name="Barry K.W."/>
            <person name="Belfiori B."/>
            <person name="Cichocki N."/>
            <person name="Clum A."/>
            <person name="Dockter R.B."/>
            <person name="Fauchery L."/>
            <person name="Guy J."/>
            <person name="Iotti M."/>
            <person name="Le Tacon F."/>
            <person name="Lindquist E.A."/>
            <person name="Lipzen A."/>
            <person name="Malagnac F."/>
            <person name="Mello A."/>
            <person name="Molinier V."/>
            <person name="Miyauchi S."/>
            <person name="Poulain J."/>
            <person name="Riccioni C."/>
            <person name="Rubini A."/>
            <person name="Sitrit Y."/>
            <person name="Splivallo R."/>
            <person name="Traeger S."/>
            <person name="Wang M."/>
            <person name="Zifcakova L."/>
            <person name="Wipf D."/>
            <person name="Zambonelli A."/>
            <person name="Paolocci F."/>
            <person name="Nowrousian M."/>
            <person name="Ottonello S."/>
            <person name="Baldrian P."/>
            <person name="Spatafora J.W."/>
            <person name="Henrissat B."/>
            <person name="Nagy L.G."/>
            <person name="Aury J.M."/>
            <person name="Wincker P."/>
            <person name="Grigoriev I.V."/>
            <person name="Bonfante P."/>
            <person name="Martin F.M."/>
        </authorList>
    </citation>
    <scope>NUCLEOTIDE SEQUENCE [LARGE SCALE GENOMIC DNA]</scope>
    <source>
        <strain evidence="1 2">120613-1</strain>
    </source>
</reference>
<proteinExistence type="predicted"/>
<gene>
    <name evidence="1" type="ORF">L873DRAFT_1931058</name>
</gene>
<organism evidence="1 2">
    <name type="scientific">Choiromyces venosus 120613-1</name>
    <dbReference type="NCBI Taxonomy" id="1336337"/>
    <lineage>
        <taxon>Eukaryota</taxon>
        <taxon>Fungi</taxon>
        <taxon>Dikarya</taxon>
        <taxon>Ascomycota</taxon>
        <taxon>Pezizomycotina</taxon>
        <taxon>Pezizomycetes</taxon>
        <taxon>Pezizales</taxon>
        <taxon>Tuberaceae</taxon>
        <taxon>Choiromyces</taxon>
    </lineage>
</organism>
<dbReference type="EMBL" id="ML120424">
    <property type="protein sequence ID" value="RPA95619.1"/>
    <property type="molecule type" value="Genomic_DNA"/>
</dbReference>
<evidence type="ECO:0000313" key="1">
    <source>
        <dbReference type="EMBL" id="RPA95619.1"/>
    </source>
</evidence>
<dbReference type="AlphaFoldDB" id="A0A3N4JBG2"/>
<dbReference type="Proteomes" id="UP000276215">
    <property type="component" value="Unassembled WGS sequence"/>
</dbReference>
<evidence type="ECO:0008006" key="3">
    <source>
        <dbReference type="Google" id="ProtNLM"/>
    </source>
</evidence>
<name>A0A3N4JBG2_9PEZI</name>
<dbReference type="PROSITE" id="PS51257">
    <property type="entry name" value="PROKAR_LIPOPROTEIN"/>
    <property type="match status" value="1"/>
</dbReference>